<gene>
    <name evidence="2" type="primary">iolB</name>
    <name evidence="2" type="ORF">OQ273_03020</name>
</gene>
<reference evidence="2" key="1">
    <citation type="submission" date="2022-11" db="EMBL/GenBank/DDBJ databases">
        <title>Draft genome sequence of Hoeflea poritis E7-10 and Hoeflea prorocentri PM5-8, separated from scleractinian coral Porites lutea and marine dinoflagellate.</title>
        <authorList>
            <person name="Zhang G."/>
            <person name="Wei Q."/>
            <person name="Cai L."/>
        </authorList>
    </citation>
    <scope>NUCLEOTIDE SEQUENCE</scope>
    <source>
        <strain evidence="2">PM5-8</strain>
    </source>
</reference>
<dbReference type="GO" id="GO:0008880">
    <property type="term" value="F:glucuronate isomerase activity"/>
    <property type="evidence" value="ECO:0007669"/>
    <property type="project" value="InterPro"/>
</dbReference>
<evidence type="ECO:0000313" key="2">
    <source>
        <dbReference type="EMBL" id="MDA5397536.1"/>
    </source>
</evidence>
<evidence type="ECO:0000256" key="1">
    <source>
        <dbReference type="ARBA" id="ARBA00023235"/>
    </source>
</evidence>
<dbReference type="GO" id="GO:0019310">
    <property type="term" value="P:inositol catabolic process"/>
    <property type="evidence" value="ECO:0007669"/>
    <property type="project" value="InterPro"/>
</dbReference>
<dbReference type="NCBIfam" id="TIGR04378">
    <property type="entry name" value="myo_inos_iolB"/>
    <property type="match status" value="1"/>
</dbReference>
<comment type="caution">
    <text evidence="2">The sequence shown here is derived from an EMBL/GenBank/DDBJ whole genome shotgun (WGS) entry which is preliminary data.</text>
</comment>
<dbReference type="EMBL" id="JAPJZI010000001">
    <property type="protein sequence ID" value="MDA5397536.1"/>
    <property type="molecule type" value="Genomic_DNA"/>
</dbReference>
<name>A0A9X3UFF9_9HYPH</name>
<dbReference type="GO" id="GO:0102482">
    <property type="term" value="F:5-deoxy-D-glucuronate isomerase activity"/>
    <property type="evidence" value="ECO:0007669"/>
    <property type="project" value="UniProtKB-EC"/>
</dbReference>
<keyword evidence="1 2" id="KW-0413">Isomerase</keyword>
<protein>
    <submittedName>
        <fullName evidence="2">5-deoxy-glucuronate isomerase</fullName>
        <ecNumber evidence="2">5.3.1.30</ecNumber>
    </submittedName>
</protein>
<dbReference type="Proteomes" id="UP001151234">
    <property type="component" value="Unassembled WGS sequence"/>
</dbReference>
<dbReference type="AlphaFoldDB" id="A0A9X3UFF9"/>
<dbReference type="InterPro" id="IPR024203">
    <property type="entry name" value="Deoxy-glucuronate_isom_IolB"/>
</dbReference>
<dbReference type="EC" id="5.3.1.30" evidence="2"/>
<accession>A0A9X3UFF9</accession>
<organism evidence="2 3">
    <name type="scientific">Hoeflea prorocentri</name>
    <dbReference type="NCBI Taxonomy" id="1922333"/>
    <lineage>
        <taxon>Bacteria</taxon>
        <taxon>Pseudomonadati</taxon>
        <taxon>Pseudomonadota</taxon>
        <taxon>Alphaproteobacteria</taxon>
        <taxon>Hyphomicrobiales</taxon>
        <taxon>Rhizobiaceae</taxon>
        <taxon>Hoeflea</taxon>
    </lineage>
</organism>
<dbReference type="RefSeq" id="WP_267988995.1">
    <property type="nucleotide sequence ID" value="NZ_JAPJZI010000001.1"/>
</dbReference>
<dbReference type="PANTHER" id="PTHR39193:SF1">
    <property type="entry name" value="5-DEOXY-GLUCURONATE ISOMERASE"/>
    <property type="match status" value="1"/>
</dbReference>
<dbReference type="InterPro" id="IPR014710">
    <property type="entry name" value="RmlC-like_jellyroll"/>
</dbReference>
<dbReference type="PANTHER" id="PTHR39193">
    <property type="entry name" value="5-DEOXY-GLUCURONATE ISOMERASE"/>
    <property type="match status" value="1"/>
</dbReference>
<keyword evidence="3" id="KW-1185">Reference proteome</keyword>
<dbReference type="InterPro" id="IPR021120">
    <property type="entry name" value="KduI/IolB_isomerase"/>
</dbReference>
<proteinExistence type="predicted"/>
<evidence type="ECO:0000313" key="3">
    <source>
        <dbReference type="Proteomes" id="UP001151234"/>
    </source>
</evidence>
<dbReference type="Gene3D" id="2.60.120.10">
    <property type="entry name" value="Jelly Rolls"/>
    <property type="match status" value="2"/>
</dbReference>
<dbReference type="Pfam" id="PF04962">
    <property type="entry name" value="KduI"/>
    <property type="match status" value="1"/>
</dbReference>
<dbReference type="SUPFAM" id="SSF51182">
    <property type="entry name" value="RmlC-like cupins"/>
    <property type="match status" value="1"/>
</dbReference>
<dbReference type="InterPro" id="IPR011051">
    <property type="entry name" value="RmlC_Cupin_sf"/>
</dbReference>
<sequence>MWTKESLHICPDPGKSSGKLISIAPAEGMLEYLGFDVHLLKQGEELHSTNDTTETCIVLISGKIGFACDGVPVGQTDYRASPFDRRPWAFYASCKSSWRVTAEADSEIAVCSAPAQNQRKPFMVKPDDVAVETRGTGSNVRHVIDLMPAEKDIADRLLVLEAITPEGNSSSYPPHKHDKDNLPEESRLEETYYYHIEPDSGFAFQRVYNASGDLDVAMTPGDGDLIIVPEGYHPVCAPHGCELYYLNAMAGPKRVWKTTVHPDFLWLST</sequence>
<dbReference type="PIRSF" id="PIRSF036628">
    <property type="entry name" value="IolB"/>
    <property type="match status" value="1"/>
</dbReference>